<dbReference type="GO" id="GO:0005829">
    <property type="term" value="C:cytosol"/>
    <property type="evidence" value="ECO:0007669"/>
    <property type="project" value="TreeGrafter"/>
</dbReference>
<proteinExistence type="predicted"/>
<accession>X0T9C4</accession>
<protein>
    <recommendedName>
        <fullName evidence="2">DNA-binding protein</fullName>
    </recommendedName>
</protein>
<dbReference type="AlphaFoldDB" id="X0T9C4"/>
<organism evidence="1">
    <name type="scientific">marine sediment metagenome</name>
    <dbReference type="NCBI Taxonomy" id="412755"/>
    <lineage>
        <taxon>unclassified sequences</taxon>
        <taxon>metagenomes</taxon>
        <taxon>ecological metagenomes</taxon>
    </lineage>
</organism>
<dbReference type="SUPFAM" id="SSF102405">
    <property type="entry name" value="MCP/YpsA-like"/>
    <property type="match status" value="1"/>
</dbReference>
<dbReference type="PANTHER" id="PTHR43393:SF3">
    <property type="entry name" value="LYSINE DECARBOXYLASE-LIKE PROTEIN"/>
    <property type="match status" value="1"/>
</dbReference>
<dbReference type="PANTHER" id="PTHR43393">
    <property type="entry name" value="CYTOKININ RIBOSIDE 5'-MONOPHOSPHATE PHOSPHORIBOHYDROLASE"/>
    <property type="match status" value="1"/>
</dbReference>
<dbReference type="InterPro" id="IPR041164">
    <property type="entry name" value="LDcluster4"/>
</dbReference>
<dbReference type="Gene3D" id="3.40.50.450">
    <property type="match status" value="1"/>
</dbReference>
<gene>
    <name evidence="1" type="ORF">S01H1_07949</name>
</gene>
<dbReference type="Pfam" id="PF18306">
    <property type="entry name" value="LDcluster4"/>
    <property type="match status" value="1"/>
</dbReference>
<dbReference type="InterPro" id="IPR052341">
    <property type="entry name" value="LOG_family_nucleotidases"/>
</dbReference>
<sequence>MVQERIITVFGSYEPRAGSAEYEQAYQVGYKLAKAGFVVANGGYAGTMEASAKGAKEAGGETIGVSCRAFARSKVNDYIDREIETDNLRQRLDKLIELGSGYAVLPGGTGTLSELAYAWEMINKGFSAGRLLVIMGGFWQPVVEVVERASPRSRGMVQKVSEASELAEIFQKVQ</sequence>
<name>X0T9C4_9ZZZZ</name>
<reference evidence="1" key="1">
    <citation type="journal article" date="2014" name="Front. Microbiol.">
        <title>High frequency of phylogenetically diverse reductive dehalogenase-homologous genes in deep subseafloor sedimentary metagenomes.</title>
        <authorList>
            <person name="Kawai M."/>
            <person name="Futagami T."/>
            <person name="Toyoda A."/>
            <person name="Takaki Y."/>
            <person name="Nishi S."/>
            <person name="Hori S."/>
            <person name="Arai W."/>
            <person name="Tsubouchi T."/>
            <person name="Morono Y."/>
            <person name="Uchiyama I."/>
            <person name="Ito T."/>
            <person name="Fujiyama A."/>
            <person name="Inagaki F."/>
            <person name="Takami H."/>
        </authorList>
    </citation>
    <scope>NUCLEOTIDE SEQUENCE</scope>
    <source>
        <strain evidence="1">Expedition CK06-06</strain>
    </source>
</reference>
<evidence type="ECO:0008006" key="2">
    <source>
        <dbReference type="Google" id="ProtNLM"/>
    </source>
</evidence>
<comment type="caution">
    <text evidence="1">The sequence shown here is derived from an EMBL/GenBank/DDBJ whole genome shotgun (WGS) entry which is preliminary data.</text>
</comment>
<evidence type="ECO:0000313" key="1">
    <source>
        <dbReference type="EMBL" id="GAF72675.1"/>
    </source>
</evidence>
<dbReference type="EMBL" id="BARS01004078">
    <property type="protein sequence ID" value="GAF72675.1"/>
    <property type="molecule type" value="Genomic_DNA"/>
</dbReference>